<dbReference type="EMBL" id="FNJM01000002">
    <property type="protein sequence ID" value="SDP06425.1"/>
    <property type="molecule type" value="Genomic_DNA"/>
</dbReference>
<gene>
    <name evidence="1" type="ORF">SAMN04488529_1021</name>
</gene>
<name>A0A1H0PP41_9CLOT</name>
<feature type="non-terminal residue" evidence="1">
    <location>
        <position position="1"/>
    </location>
</feature>
<dbReference type="AlphaFoldDB" id="A0A1H0PP41"/>
<reference evidence="1 2" key="1">
    <citation type="submission" date="2016-10" db="EMBL/GenBank/DDBJ databases">
        <authorList>
            <person name="de Groot N.N."/>
        </authorList>
    </citation>
    <scope>NUCLEOTIDE SEQUENCE [LARGE SCALE GENOMIC DNA]</scope>
    <source>
        <strain evidence="1 2">DSM 12272</strain>
    </source>
</reference>
<organism evidence="1 2">
    <name type="scientific">Clostridium gasigenes</name>
    <dbReference type="NCBI Taxonomy" id="94869"/>
    <lineage>
        <taxon>Bacteria</taxon>
        <taxon>Bacillati</taxon>
        <taxon>Bacillota</taxon>
        <taxon>Clostridia</taxon>
        <taxon>Eubacteriales</taxon>
        <taxon>Clostridiaceae</taxon>
        <taxon>Clostridium</taxon>
    </lineage>
</organism>
<sequence>CNSVISNKNVFEMTNLVPGIHTAKIVVTSTKSNLATSSHISIDSINITN</sequence>
<proteinExistence type="predicted"/>
<accession>A0A1H0PP41</accession>
<evidence type="ECO:0000313" key="2">
    <source>
        <dbReference type="Proteomes" id="UP000198597"/>
    </source>
</evidence>
<evidence type="ECO:0000313" key="1">
    <source>
        <dbReference type="EMBL" id="SDP06425.1"/>
    </source>
</evidence>
<protein>
    <submittedName>
        <fullName evidence="1">Uncharacterized protein</fullName>
    </submittedName>
</protein>
<keyword evidence="2" id="KW-1185">Reference proteome</keyword>
<dbReference type="Proteomes" id="UP000198597">
    <property type="component" value="Unassembled WGS sequence"/>
</dbReference>